<gene>
    <name evidence="2" type="ORF">NAF29_06255</name>
</gene>
<accession>A0AA41W5W8</accession>
<comment type="caution">
    <text evidence="2">The sequence shown here is derived from an EMBL/GenBank/DDBJ whole genome shotgun (WGS) entry which is preliminary data.</text>
</comment>
<feature type="signal peptide" evidence="1">
    <location>
        <begin position="1"/>
        <end position="21"/>
    </location>
</feature>
<evidence type="ECO:0000256" key="1">
    <source>
        <dbReference type="SAM" id="SignalP"/>
    </source>
</evidence>
<evidence type="ECO:0000313" key="3">
    <source>
        <dbReference type="Proteomes" id="UP001165393"/>
    </source>
</evidence>
<dbReference type="Proteomes" id="UP001165393">
    <property type="component" value="Unassembled WGS sequence"/>
</dbReference>
<keyword evidence="1" id="KW-0732">Signal</keyword>
<keyword evidence="3" id="KW-1185">Reference proteome</keyword>
<sequence>MGRTVRILCVLLMVCPFWASAVEVANLYTARVDAKLKLNDGLAQAFDQVIVRNSGHRDSLANVLVSQQRSKVKDYLVQYGNIDEGGKRWLEVAFNQEAIDRLLRQANLPIWGSLRPMTIVWLVEEENFKRELLNDQSPILQDSELKVAARSRGVPLMLPLLDLDDISTVDPSDIWGQFPGPARQASARYSADQMVMAKLFSIGAEQYQLQWSVYDLSGGPLDVQPAWMSNALTGDKQTLMMEWLEQMADEFGAHFATQTGLVAADSVQVIVYNLSDLKRVLEAESSLAGMAIVSQVELQQIDGNQAVFNVNLLGPSDDFYRALELDKRLDALEVAPEELPSYMWKY</sequence>
<organism evidence="2 3">
    <name type="scientific">Echinimonas agarilytica</name>
    <dbReference type="NCBI Taxonomy" id="1215918"/>
    <lineage>
        <taxon>Bacteria</taxon>
        <taxon>Pseudomonadati</taxon>
        <taxon>Pseudomonadota</taxon>
        <taxon>Gammaproteobacteria</taxon>
        <taxon>Alteromonadales</taxon>
        <taxon>Echinimonadaceae</taxon>
        <taxon>Echinimonas</taxon>
    </lineage>
</organism>
<dbReference type="EMBL" id="JAMQGP010000002">
    <property type="protein sequence ID" value="MCM2679278.1"/>
    <property type="molecule type" value="Genomic_DNA"/>
</dbReference>
<evidence type="ECO:0000313" key="2">
    <source>
        <dbReference type="EMBL" id="MCM2679278.1"/>
    </source>
</evidence>
<reference evidence="2 3" key="1">
    <citation type="journal article" date="2013" name="Antonie Van Leeuwenhoek">
        <title>Echinimonas agarilytica gen. nov., sp. nov., a new gammaproteobacterium isolated from the sea urchin Strongylocentrotus intermedius.</title>
        <authorList>
            <person name="Nedashkovskaya O.I."/>
            <person name="Stenkova A.M."/>
            <person name="Zhukova N.V."/>
            <person name="Van Trappen S."/>
            <person name="Lee J.S."/>
            <person name="Kim S.B."/>
        </authorList>
    </citation>
    <scope>NUCLEOTIDE SEQUENCE [LARGE SCALE GENOMIC DNA]</scope>
    <source>
        <strain evidence="2 3">KMM 6351</strain>
    </source>
</reference>
<dbReference type="RefSeq" id="WP_251260631.1">
    <property type="nucleotide sequence ID" value="NZ_JAMQGP010000002.1"/>
</dbReference>
<dbReference type="Pfam" id="PF09839">
    <property type="entry name" value="DUF2066"/>
    <property type="match status" value="1"/>
</dbReference>
<dbReference type="AlphaFoldDB" id="A0AA41W5W8"/>
<dbReference type="InterPro" id="IPR018642">
    <property type="entry name" value="DUF2066"/>
</dbReference>
<protein>
    <submittedName>
        <fullName evidence="2">DUF2066 domain-containing protein</fullName>
    </submittedName>
</protein>
<feature type="chain" id="PRO_5041440553" evidence="1">
    <location>
        <begin position="22"/>
        <end position="346"/>
    </location>
</feature>
<proteinExistence type="predicted"/>
<name>A0AA41W5W8_9GAMM</name>